<protein>
    <submittedName>
        <fullName evidence="1">Uncharacterized protein</fullName>
    </submittedName>
</protein>
<comment type="caution">
    <text evidence="1">The sequence shown here is derived from an EMBL/GenBank/DDBJ whole genome shotgun (WGS) entry which is preliminary data.</text>
</comment>
<accession>A0A8H3H095</accession>
<dbReference type="EMBL" id="CAJMWW010000579">
    <property type="protein sequence ID" value="CAE6474026.1"/>
    <property type="molecule type" value="Genomic_DNA"/>
</dbReference>
<sequence length="83" mass="9484">MQARRVKLFTLTGCHCQLVPASSEAGITSTYSRGPHYYFEDRDIMLLVKDVLFKAWSTHRSSKSNPETLKAFLLPLSTMMMLE</sequence>
<evidence type="ECO:0000313" key="2">
    <source>
        <dbReference type="Proteomes" id="UP000663841"/>
    </source>
</evidence>
<reference evidence="1" key="1">
    <citation type="submission" date="2021-01" db="EMBL/GenBank/DDBJ databases">
        <authorList>
            <person name="Kaushik A."/>
        </authorList>
    </citation>
    <scope>NUCLEOTIDE SEQUENCE</scope>
    <source>
        <strain evidence="1">AG3-T5</strain>
    </source>
</reference>
<organism evidence="1 2">
    <name type="scientific">Rhizoctonia solani</name>
    <dbReference type="NCBI Taxonomy" id="456999"/>
    <lineage>
        <taxon>Eukaryota</taxon>
        <taxon>Fungi</taxon>
        <taxon>Dikarya</taxon>
        <taxon>Basidiomycota</taxon>
        <taxon>Agaricomycotina</taxon>
        <taxon>Agaricomycetes</taxon>
        <taxon>Cantharellales</taxon>
        <taxon>Ceratobasidiaceae</taxon>
        <taxon>Rhizoctonia</taxon>
    </lineage>
</organism>
<dbReference type="Proteomes" id="UP000663841">
    <property type="component" value="Unassembled WGS sequence"/>
</dbReference>
<dbReference type="AlphaFoldDB" id="A0A8H3H095"/>
<gene>
    <name evidence="1" type="ORF">RDB_LOCUS185573</name>
</gene>
<proteinExistence type="predicted"/>
<name>A0A8H3H095_9AGAM</name>
<evidence type="ECO:0000313" key="1">
    <source>
        <dbReference type="EMBL" id="CAE6474026.1"/>
    </source>
</evidence>